<sequence length="149" mass="17506">MKKLIAVLLLVVTPILSAQNKNGTSREQIRALKVSFITEKLNLSKSEAQNFWPIYNDFEKETFQIKHKEMRALRNEIKDHAETMSEAEAENLINRIKTAERKLHALRMELPNKLAPVISSKKIVLLKLVEEEFKRHMFEELKKRKKESH</sequence>
<feature type="signal peptide" evidence="2">
    <location>
        <begin position="1"/>
        <end position="18"/>
    </location>
</feature>
<reference evidence="3 4" key="1">
    <citation type="submission" date="2019-05" db="EMBL/GenBank/DDBJ databases">
        <title>Tamlana fucoidanivorans sp. nov., isolated from the surface of algae collected from Fujian province in China.</title>
        <authorList>
            <person name="Li J."/>
        </authorList>
    </citation>
    <scope>NUCLEOTIDE SEQUENCE [LARGE SCALE GENOMIC DNA]</scope>
    <source>
        <strain evidence="3 4">CW2-9</strain>
    </source>
</reference>
<keyword evidence="4" id="KW-1185">Reference proteome</keyword>
<keyword evidence="1" id="KW-0175">Coiled coil</keyword>
<accession>A0A5C4SML7</accession>
<evidence type="ECO:0000313" key="4">
    <source>
        <dbReference type="Proteomes" id="UP000308713"/>
    </source>
</evidence>
<organism evidence="3 4">
    <name type="scientific">Allotamlana fucoidanivorans</name>
    <dbReference type="NCBI Taxonomy" id="2583814"/>
    <lineage>
        <taxon>Bacteria</taxon>
        <taxon>Pseudomonadati</taxon>
        <taxon>Bacteroidota</taxon>
        <taxon>Flavobacteriia</taxon>
        <taxon>Flavobacteriales</taxon>
        <taxon>Flavobacteriaceae</taxon>
        <taxon>Allotamlana</taxon>
    </lineage>
</organism>
<keyword evidence="2" id="KW-0732">Signal</keyword>
<evidence type="ECO:0000256" key="1">
    <source>
        <dbReference type="SAM" id="Coils"/>
    </source>
</evidence>
<dbReference type="OrthoDB" id="675330at2"/>
<feature type="coiled-coil region" evidence="1">
    <location>
        <begin position="70"/>
        <end position="109"/>
    </location>
</feature>
<dbReference type="Proteomes" id="UP000308713">
    <property type="component" value="Unassembled WGS sequence"/>
</dbReference>
<dbReference type="EMBL" id="VDCS01000005">
    <property type="protein sequence ID" value="TNJ45235.1"/>
    <property type="molecule type" value="Genomic_DNA"/>
</dbReference>
<proteinExistence type="predicted"/>
<comment type="caution">
    <text evidence="3">The sequence shown here is derived from an EMBL/GenBank/DDBJ whole genome shotgun (WGS) entry which is preliminary data.</text>
</comment>
<evidence type="ECO:0000256" key="2">
    <source>
        <dbReference type="SAM" id="SignalP"/>
    </source>
</evidence>
<protein>
    <recommendedName>
        <fullName evidence="5">Sensor of ECF-type sigma factor</fullName>
    </recommendedName>
</protein>
<evidence type="ECO:0000313" key="3">
    <source>
        <dbReference type="EMBL" id="TNJ45235.1"/>
    </source>
</evidence>
<feature type="chain" id="PRO_5023015364" description="Sensor of ECF-type sigma factor" evidence="2">
    <location>
        <begin position="19"/>
        <end position="149"/>
    </location>
</feature>
<dbReference type="RefSeq" id="WP_139695678.1">
    <property type="nucleotide sequence ID" value="NZ_CP074074.1"/>
</dbReference>
<gene>
    <name evidence="3" type="ORF">FGF67_05870</name>
</gene>
<name>A0A5C4SML7_9FLAO</name>
<evidence type="ECO:0008006" key="5">
    <source>
        <dbReference type="Google" id="ProtNLM"/>
    </source>
</evidence>
<dbReference type="AlphaFoldDB" id="A0A5C4SML7"/>